<dbReference type="OrthoDB" id="9798161at2"/>
<evidence type="ECO:0000259" key="1">
    <source>
        <dbReference type="SMART" id="SM01321"/>
    </source>
</evidence>
<dbReference type="Pfam" id="PF01797">
    <property type="entry name" value="Y1_Tnp"/>
    <property type="match status" value="1"/>
</dbReference>
<dbReference type="GO" id="GO:0004803">
    <property type="term" value="F:transposase activity"/>
    <property type="evidence" value="ECO:0007669"/>
    <property type="project" value="InterPro"/>
</dbReference>
<dbReference type="PANTHER" id="PTHR33360:SF2">
    <property type="entry name" value="TRANSPOSASE FOR INSERTION SEQUENCE ELEMENT IS200"/>
    <property type="match status" value="1"/>
</dbReference>
<protein>
    <recommendedName>
        <fullName evidence="1">Transposase IS200-like domain-containing protein</fullName>
    </recommendedName>
</protein>
<name>V9HBE0_9NEIS</name>
<dbReference type="KEGG" id="smur:BWP33_08230"/>
<dbReference type="NCBIfam" id="NF033573">
    <property type="entry name" value="transpos_IS200"/>
    <property type="match status" value="1"/>
</dbReference>
<feature type="domain" description="Transposase IS200-like" evidence="1">
    <location>
        <begin position="14"/>
        <end position="134"/>
    </location>
</feature>
<reference evidence="2 3" key="2">
    <citation type="submission" date="2011-10" db="EMBL/GenBank/DDBJ databases">
        <title>The Genome Sequence of Simonsiella muelleri ATCC 29453.</title>
        <authorList>
            <consortium name="The Broad Institute Genome Sequencing Platform"/>
            <consortium name="The Broad Institute Genome Sequencing Center for Infectious Disease"/>
            <person name="Earl A."/>
            <person name="Ward D."/>
            <person name="Feldgarden M."/>
            <person name="Gevers D."/>
            <person name="Izard J."/>
            <person name="Baranova O.V."/>
            <person name="Blanton J.M."/>
            <person name="Tanner A.C."/>
            <person name="Dewhirst F."/>
            <person name="Young S.K."/>
            <person name="Zeng Q."/>
            <person name="Gargeya S."/>
            <person name="Fitzgerald M."/>
            <person name="Haas B."/>
            <person name="Abouelleil A."/>
            <person name="Alvarado L."/>
            <person name="Arachchi H.M."/>
            <person name="Berlin A."/>
            <person name="Brown A."/>
            <person name="Chapman S.B."/>
            <person name="Chen Z."/>
            <person name="Dunbar C."/>
            <person name="Freedman E."/>
            <person name="Gearin G."/>
            <person name="Goldberg J."/>
            <person name="Griggs A."/>
            <person name="Gujja S."/>
            <person name="Heiman D."/>
            <person name="Howarth C."/>
            <person name="Larson L."/>
            <person name="Lui A."/>
            <person name="MacDonald P.J.P."/>
            <person name="Montmayeur A."/>
            <person name="Murphy C."/>
            <person name="Neiman D."/>
            <person name="Pearson M."/>
            <person name="Priest M."/>
            <person name="Roberts A."/>
            <person name="Saif S."/>
            <person name="Shea T."/>
            <person name="Shenoy N."/>
            <person name="Sisk P."/>
            <person name="Stolte C."/>
            <person name="Sykes S."/>
            <person name="Wortman J."/>
            <person name="Nusbaum C."/>
            <person name="Birren B."/>
        </authorList>
    </citation>
    <scope>NUCLEOTIDE SEQUENCE [LARGE SCALE GENOMIC DNA]</scope>
    <source>
        <strain evidence="2 3">ATCC 29453</strain>
    </source>
</reference>
<dbReference type="eggNOG" id="COG1943">
    <property type="taxonomic scope" value="Bacteria"/>
</dbReference>
<dbReference type="GO" id="GO:0003677">
    <property type="term" value="F:DNA binding"/>
    <property type="evidence" value="ECO:0007669"/>
    <property type="project" value="InterPro"/>
</dbReference>
<dbReference type="SMART" id="SM01321">
    <property type="entry name" value="Y1_Tnp"/>
    <property type="match status" value="1"/>
</dbReference>
<comment type="caution">
    <text evidence="2">The sequence shown here is derived from an EMBL/GenBank/DDBJ whole genome shotgun (WGS) entry which is preliminary data.</text>
</comment>
<dbReference type="Gene3D" id="3.30.70.1290">
    <property type="entry name" value="Transposase IS200-like"/>
    <property type="match status" value="1"/>
</dbReference>
<dbReference type="SUPFAM" id="SSF143422">
    <property type="entry name" value="Transposase IS200-like"/>
    <property type="match status" value="1"/>
</dbReference>
<dbReference type="InterPro" id="IPR002686">
    <property type="entry name" value="Transposase_17"/>
</dbReference>
<reference evidence="2 3" key="1">
    <citation type="submission" date="2010-03" db="EMBL/GenBank/DDBJ databases">
        <authorList>
            <consortium name="The Broad Institute Genome Sequencing Platform"/>
            <person name="Ward D."/>
            <person name="Earl A."/>
            <person name="Feldgarden M."/>
            <person name="Gevers D."/>
            <person name="Young S."/>
            <person name="Zeng Q."/>
            <person name="Koehrsen M."/>
            <person name="Alvarado L."/>
            <person name="Berlin A.M."/>
            <person name="Borenstein D."/>
            <person name="Chapman S.B."/>
            <person name="Chen Z."/>
            <person name="Engels R."/>
            <person name="Freedman E."/>
            <person name="Gellesch M."/>
            <person name="Goldberg J."/>
            <person name="Griggs A."/>
            <person name="Gujja S."/>
            <person name="Heilman E.R."/>
            <person name="Heiman D.I."/>
            <person name="Hepburn T.A."/>
            <person name="Howarth C."/>
            <person name="Jen D."/>
            <person name="Larson L."/>
            <person name="Mehta T."/>
            <person name="Park D."/>
            <person name="Pearson M."/>
            <person name="Richards J."/>
            <person name="Roberts A."/>
            <person name="Saif S."/>
            <person name="Shea T.D."/>
            <person name="Shenoy N."/>
            <person name="Sisk P."/>
            <person name="Stolte C."/>
            <person name="Sykes S.N."/>
            <person name="Walk T."/>
            <person name="White J."/>
            <person name="Yandava C."/>
            <person name="Izard J."/>
            <person name="Baranova O.V."/>
            <person name="Blanton J.M."/>
            <person name="Tanner A.C."/>
            <person name="Dewhirst F."/>
            <person name="Haas B."/>
            <person name="Nusbaum C."/>
            <person name="Birren B."/>
        </authorList>
    </citation>
    <scope>NUCLEOTIDE SEQUENCE [LARGE SCALE GENOMIC DNA]</scope>
    <source>
        <strain evidence="2 3">ATCC 29453</strain>
    </source>
</reference>
<proteinExistence type="predicted"/>
<accession>V9HBE0</accession>
<dbReference type="PANTHER" id="PTHR33360">
    <property type="entry name" value="TRANSPOSASE FOR INSERTION SEQUENCE ELEMENT IS200"/>
    <property type="match status" value="1"/>
</dbReference>
<dbReference type="GO" id="GO:0006313">
    <property type="term" value="P:DNA transposition"/>
    <property type="evidence" value="ECO:0007669"/>
    <property type="project" value="InterPro"/>
</dbReference>
<dbReference type="HOGENOM" id="CLU_101320_2_1_4"/>
<dbReference type="Proteomes" id="UP000017813">
    <property type="component" value="Unassembled WGS sequence"/>
</dbReference>
<evidence type="ECO:0000313" key="2">
    <source>
        <dbReference type="EMBL" id="EFG30464.1"/>
    </source>
</evidence>
<gene>
    <name evidence="2" type="ORF">HMPREF9021_01751</name>
</gene>
<evidence type="ECO:0000313" key="3">
    <source>
        <dbReference type="Proteomes" id="UP000017813"/>
    </source>
</evidence>
<dbReference type="RefSeq" id="WP_002642156.1">
    <property type="nucleotide sequence ID" value="NZ_CP019448.1"/>
</dbReference>
<organism evidence="2 3">
    <name type="scientific">Simonsiella muelleri ATCC 29453</name>
    <dbReference type="NCBI Taxonomy" id="641147"/>
    <lineage>
        <taxon>Bacteria</taxon>
        <taxon>Pseudomonadati</taxon>
        <taxon>Pseudomonadota</taxon>
        <taxon>Betaproteobacteria</taxon>
        <taxon>Neisseriales</taxon>
        <taxon>Neisseriaceae</taxon>
        <taxon>Simonsiella</taxon>
    </lineage>
</organism>
<dbReference type="EMBL" id="ADCY02000035">
    <property type="protein sequence ID" value="EFG30464.1"/>
    <property type="molecule type" value="Genomic_DNA"/>
</dbReference>
<dbReference type="InterPro" id="IPR036515">
    <property type="entry name" value="Transposase_17_sf"/>
</dbReference>
<dbReference type="AlphaFoldDB" id="V9HBE0"/>
<keyword evidence="3" id="KW-1185">Reference proteome</keyword>
<sequence>MEKETDLRRGRHVVFNLHVHLVFVTKYRQKVFTKEILDDMQQIFESVCSDFEAQLVEFDGENDHVHLLVNYPPKVSISKLVNNLKGVSSRMIRRKNYPSIREKLWGGALWSPSYFAGSCGGAPISIIRQYIEQQNTPD</sequence>